<comment type="caution">
    <text evidence="1">The sequence shown here is derived from an EMBL/GenBank/DDBJ whole genome shotgun (WGS) entry which is preliminary data.</text>
</comment>
<dbReference type="OrthoDB" id="1706542at2"/>
<dbReference type="SUPFAM" id="SSF47240">
    <property type="entry name" value="Ferritin-like"/>
    <property type="match status" value="1"/>
</dbReference>
<organism evidence="1 2">
    <name type="scientific">Thermovenabulum gondwanense</name>
    <dbReference type="NCBI Taxonomy" id="520767"/>
    <lineage>
        <taxon>Bacteria</taxon>
        <taxon>Bacillati</taxon>
        <taxon>Bacillota</taxon>
        <taxon>Clostridia</taxon>
        <taxon>Thermosediminibacterales</taxon>
        <taxon>Thermosediminibacteraceae</taxon>
        <taxon>Thermovenabulum</taxon>
    </lineage>
</organism>
<dbReference type="RefSeq" id="WP_068747254.1">
    <property type="nucleotide sequence ID" value="NZ_LOHZ01000014.1"/>
</dbReference>
<name>A0A162N405_9FIRM</name>
<keyword evidence="2" id="KW-1185">Reference proteome</keyword>
<protein>
    <recommendedName>
        <fullName evidence="3">Spore coat protein</fullName>
    </recommendedName>
</protein>
<dbReference type="Proteomes" id="UP000075737">
    <property type="component" value="Unassembled WGS sequence"/>
</dbReference>
<gene>
    <name evidence="1" type="ORF">ATZ99_00520</name>
</gene>
<dbReference type="InterPro" id="IPR009078">
    <property type="entry name" value="Ferritin-like_SF"/>
</dbReference>
<reference evidence="1 2" key="1">
    <citation type="submission" date="2015-12" db="EMBL/GenBank/DDBJ databases">
        <title>Draft genome of Thermovenabulum gondwanense isolated from a red thermophilic microbial mat colonisisng an outflow channel of a bore well.</title>
        <authorList>
            <person name="Patel B.K."/>
        </authorList>
    </citation>
    <scope>NUCLEOTIDE SEQUENCE [LARGE SCALE GENOMIC DNA]</scope>
    <source>
        <strain evidence="1 2">R270</strain>
    </source>
</reference>
<dbReference type="AlphaFoldDB" id="A0A162N405"/>
<evidence type="ECO:0000313" key="1">
    <source>
        <dbReference type="EMBL" id="KYO69179.1"/>
    </source>
</evidence>
<evidence type="ECO:0008006" key="3">
    <source>
        <dbReference type="Google" id="ProtNLM"/>
    </source>
</evidence>
<accession>A0A162N405</accession>
<dbReference type="STRING" id="520767.ATZ99_00520"/>
<dbReference type="CDD" id="cd00657">
    <property type="entry name" value="Ferritin_like"/>
    <property type="match status" value="1"/>
</dbReference>
<sequence length="69" mass="8066">MQFTQKEKMYLQDALGQERLCVTKYTNFANQVRDPEVSTLLRNIANREQQHVDTIVNLFQQAGLQVPQQ</sequence>
<dbReference type="EMBL" id="LOHZ01000014">
    <property type="protein sequence ID" value="KYO69179.1"/>
    <property type="molecule type" value="Genomic_DNA"/>
</dbReference>
<dbReference type="InterPro" id="IPR012347">
    <property type="entry name" value="Ferritin-like"/>
</dbReference>
<proteinExistence type="predicted"/>
<evidence type="ECO:0000313" key="2">
    <source>
        <dbReference type="Proteomes" id="UP000075737"/>
    </source>
</evidence>
<dbReference type="Gene3D" id="1.20.1260.10">
    <property type="match status" value="1"/>
</dbReference>
<dbReference type="Pfam" id="PF07875">
    <property type="entry name" value="Coat_F"/>
    <property type="match status" value="1"/>
</dbReference>
<dbReference type="InterPro" id="IPR012851">
    <property type="entry name" value="Spore_coat_CotF-like"/>
</dbReference>